<dbReference type="EMBL" id="CP090896">
    <property type="protein sequence ID" value="ULT81538.1"/>
    <property type="molecule type" value="Genomic_DNA"/>
</dbReference>
<reference evidence="1 2" key="1">
    <citation type="submission" date="2022-05" db="EMBL/GenBank/DDBJ databases">
        <title>Chromosome-level reference genomes for two strains of Caenorhabditis briggsae: an improved platform for comparative genomics.</title>
        <authorList>
            <person name="Stevens L."/>
            <person name="Andersen E.C."/>
        </authorList>
    </citation>
    <scope>NUCLEOTIDE SEQUENCE [LARGE SCALE GENOMIC DNA]</scope>
    <source>
        <strain evidence="1">QX1410_ONT</strain>
        <tissue evidence="1">Whole-organism</tissue>
    </source>
</reference>
<dbReference type="AlphaFoldDB" id="A0AAE9CU05"/>
<sequence>MVCCVRQTTWLPKNLLELRKEFMYEMLDLMFCLNNKRLCSRNEVVGFHICRMPMSSFATVVQMSTESEQEEHILSSSMNVQQQFKETHNQVEINIIMKNHEQVKVTMASVADVYKNKTIKKLANKQAENDKISILKLCSSNARKLF</sequence>
<evidence type="ECO:0000313" key="1">
    <source>
        <dbReference type="EMBL" id="ULT81538.1"/>
    </source>
</evidence>
<dbReference type="Proteomes" id="UP000827892">
    <property type="component" value="Chromosome X"/>
</dbReference>
<name>A0AAE9CU05_CAEBR</name>
<protein>
    <submittedName>
        <fullName evidence="1">Uncharacterized protein</fullName>
    </submittedName>
</protein>
<evidence type="ECO:0000313" key="2">
    <source>
        <dbReference type="Proteomes" id="UP000827892"/>
    </source>
</evidence>
<organism evidence="1 2">
    <name type="scientific">Caenorhabditis briggsae</name>
    <dbReference type="NCBI Taxonomy" id="6238"/>
    <lineage>
        <taxon>Eukaryota</taxon>
        <taxon>Metazoa</taxon>
        <taxon>Ecdysozoa</taxon>
        <taxon>Nematoda</taxon>
        <taxon>Chromadorea</taxon>
        <taxon>Rhabditida</taxon>
        <taxon>Rhabditina</taxon>
        <taxon>Rhabditomorpha</taxon>
        <taxon>Rhabditoidea</taxon>
        <taxon>Rhabditidae</taxon>
        <taxon>Peloderinae</taxon>
        <taxon>Caenorhabditis</taxon>
    </lineage>
</organism>
<proteinExistence type="predicted"/>
<accession>A0AAE9CU05</accession>
<gene>
    <name evidence="1" type="ORF">L3Y34_011480</name>
</gene>